<gene>
    <name evidence="1" type="ORF">PYW08_010242</name>
</gene>
<name>A0ACC2Q9M1_9NEOP</name>
<dbReference type="EMBL" id="CM056801">
    <property type="protein sequence ID" value="KAJ8708860.1"/>
    <property type="molecule type" value="Genomic_DNA"/>
</dbReference>
<sequence>MRVIICVVLLAFGAAVKAQQDYQDYWQNDYADYDNYNDAIDDINDNEDTEIKAAEPTQAEIQSVPSRPTEAATEPESNKFDDYQIEDNRSDSTEKQQVDENKEVTPEATLPEEIPASPEAEVHKVLPLEAPKQSDEEDYKELGLDNDAWNGDVADADPLPVPEVEDNNNENEGSKSDYLDELDQAPVADDKDLSKIIEETKDLLAESDDAFDANDYENSNEQNKNDEEVGLFNEDDTPEKVYKDLNADLDKLFETLDKLADDTSDENEKNDEKTVDNVKDYEEKYGKPYKEDVALSWRNAEVDAAEPEDANENDETADENDDKGADDFISDEETDDDYELIDDSNLSKIFASNVNASIENAENDEQELVDFDVKNETSAIDDIKKVIDYFDEPGEVKLGDGELGDVEPNADDDIESVIKQIFPEQEPKLYGDDALVDEKQSKEENAEEFETKTTKVEDGITIKSVMVDDLNSAELSDLMTQFVAAHKEEFDTNSENFEGHVMPIHITLSVDEPTVITSPDFPKPYPTNNIVDWVFDGPGLGIEMNITDFAVNGALGDYLLVKPGGLDESGHEGLIFSHRLTSVRKYRFAEVDRMFVRFKANPGVEEQPGFSFSVKLIWPLPTYADEEPEAEPVADPPQETMTLNLAGLTLPKFNEIREQFLQLLADMAKEYINDNNIPLGMNTTWEVTQITRTAVCNIQWPEYENCVEVTFGVPLHYEEQPEEPRLHAQDLNDMWTGYIVKEEFSERLRSLGITEYAIPNDRTVLMVWLVITAGVLISMAMLAFALWRFSCFEDYTRMQVYGDTDSVQSEKRNLDLYPTPHQTLPPLYSENDYKWADDKYDDSTRVDMGGFSNRSYIRDELYDLDSDEDVISPRDRYTTNV</sequence>
<keyword evidence="2" id="KW-1185">Reference proteome</keyword>
<protein>
    <submittedName>
        <fullName evidence="1">Uncharacterized protein</fullName>
    </submittedName>
</protein>
<evidence type="ECO:0000313" key="1">
    <source>
        <dbReference type="EMBL" id="KAJ8708860.1"/>
    </source>
</evidence>
<evidence type="ECO:0000313" key="2">
    <source>
        <dbReference type="Proteomes" id="UP001231649"/>
    </source>
</evidence>
<proteinExistence type="predicted"/>
<organism evidence="1 2">
    <name type="scientific">Mythimna loreyi</name>
    <dbReference type="NCBI Taxonomy" id="667449"/>
    <lineage>
        <taxon>Eukaryota</taxon>
        <taxon>Metazoa</taxon>
        <taxon>Ecdysozoa</taxon>
        <taxon>Arthropoda</taxon>
        <taxon>Hexapoda</taxon>
        <taxon>Insecta</taxon>
        <taxon>Pterygota</taxon>
        <taxon>Neoptera</taxon>
        <taxon>Endopterygota</taxon>
        <taxon>Lepidoptera</taxon>
        <taxon>Glossata</taxon>
        <taxon>Ditrysia</taxon>
        <taxon>Noctuoidea</taxon>
        <taxon>Noctuidae</taxon>
        <taxon>Noctuinae</taxon>
        <taxon>Hadenini</taxon>
        <taxon>Mythimna</taxon>
    </lineage>
</organism>
<accession>A0ACC2Q9M1</accession>
<comment type="caution">
    <text evidence="1">The sequence shown here is derived from an EMBL/GenBank/DDBJ whole genome shotgun (WGS) entry which is preliminary data.</text>
</comment>
<reference evidence="1" key="1">
    <citation type="submission" date="2023-03" db="EMBL/GenBank/DDBJ databases">
        <title>Chromosome-level genomes of two armyworms, Mythimna separata and Mythimna loreyi, provide insights into the biosynthesis and reception of sex pheromones.</title>
        <authorList>
            <person name="Zhao H."/>
        </authorList>
    </citation>
    <scope>NUCLEOTIDE SEQUENCE</scope>
    <source>
        <strain evidence="1">BeijingLab</strain>
    </source>
</reference>
<dbReference type="Proteomes" id="UP001231649">
    <property type="component" value="Chromosome 25"/>
</dbReference>